<name>E5AFQ5_LEPMJ</name>
<evidence type="ECO:0000313" key="2">
    <source>
        <dbReference type="Proteomes" id="UP000002668"/>
    </source>
</evidence>
<dbReference type="VEuPathDB" id="FungiDB:LEMA_P008310.1"/>
<evidence type="ECO:0000313" key="1">
    <source>
        <dbReference type="EMBL" id="CBY02044.1"/>
    </source>
</evidence>
<dbReference type="HOGENOM" id="CLU_2850154_0_0_1"/>
<sequence>MHCAPRFPHPAENWVPRHPPAARPLGLILAQTSTCIPLKLVLTCFRAFLDSKRPLSASSPCLLVF</sequence>
<dbReference type="AlphaFoldDB" id="E5AFQ5"/>
<protein>
    <submittedName>
        <fullName evidence="1">Predicted protein</fullName>
    </submittedName>
</protein>
<accession>E5AFQ5</accession>
<dbReference type="Proteomes" id="UP000002668">
    <property type="component" value="Genome"/>
</dbReference>
<keyword evidence="2" id="KW-1185">Reference proteome</keyword>
<dbReference type="EMBL" id="FP929139">
    <property type="protein sequence ID" value="CBY02044.1"/>
    <property type="molecule type" value="Genomic_DNA"/>
</dbReference>
<proteinExistence type="predicted"/>
<gene>
    <name evidence="1" type="ORF">LEMA_P008310.1</name>
</gene>
<organism evidence="1 2">
    <name type="scientific">Leptosphaeria maculans (strain JN3 / isolate v23.1.3 / race Av1-4-5-6-7-8)</name>
    <name type="common">Blackleg fungus</name>
    <name type="synonym">Phoma lingam</name>
    <dbReference type="NCBI Taxonomy" id="985895"/>
    <lineage>
        <taxon>Eukaryota</taxon>
        <taxon>Fungi</taxon>
        <taxon>Dikarya</taxon>
        <taxon>Ascomycota</taxon>
        <taxon>Pezizomycotina</taxon>
        <taxon>Dothideomycetes</taxon>
        <taxon>Pleosporomycetidae</taxon>
        <taxon>Pleosporales</taxon>
        <taxon>Pleosporineae</taxon>
        <taxon>Leptosphaeriaceae</taxon>
        <taxon>Plenodomus</taxon>
        <taxon>Plenodomus lingam/Leptosphaeria maculans species complex</taxon>
    </lineage>
</organism>
<reference evidence="2" key="1">
    <citation type="journal article" date="2011" name="Nat. Commun.">
        <title>Effector diversification within compartments of the Leptosphaeria maculans genome affected by Repeat-Induced Point mutations.</title>
        <authorList>
            <person name="Rouxel T."/>
            <person name="Grandaubert J."/>
            <person name="Hane J.K."/>
            <person name="Hoede C."/>
            <person name="van de Wouw A.P."/>
            <person name="Couloux A."/>
            <person name="Dominguez V."/>
            <person name="Anthouard V."/>
            <person name="Bally P."/>
            <person name="Bourras S."/>
            <person name="Cozijnsen A.J."/>
            <person name="Ciuffetti L.M."/>
            <person name="Degrave A."/>
            <person name="Dilmaghani A."/>
            <person name="Duret L."/>
            <person name="Fudal I."/>
            <person name="Goodwin S.B."/>
            <person name="Gout L."/>
            <person name="Glaser N."/>
            <person name="Linglin J."/>
            <person name="Kema G.H.J."/>
            <person name="Lapalu N."/>
            <person name="Lawrence C.B."/>
            <person name="May K."/>
            <person name="Meyer M."/>
            <person name="Ollivier B."/>
            <person name="Poulain J."/>
            <person name="Schoch C.L."/>
            <person name="Simon A."/>
            <person name="Spatafora J.W."/>
            <person name="Stachowiak A."/>
            <person name="Turgeon B.G."/>
            <person name="Tyler B.M."/>
            <person name="Vincent D."/>
            <person name="Weissenbach J."/>
            <person name="Amselem J."/>
            <person name="Quesneville H."/>
            <person name="Oliver R.P."/>
            <person name="Wincker P."/>
            <person name="Balesdent M.-H."/>
            <person name="Howlett B.J."/>
        </authorList>
    </citation>
    <scope>NUCLEOTIDE SEQUENCE [LARGE SCALE GENOMIC DNA]</scope>
    <source>
        <strain evidence="2">JN3 / isolate v23.1.3 / race Av1-4-5-6-7-8</strain>
    </source>
</reference>
<dbReference type="InParanoid" id="E5AFQ5"/>